<dbReference type="Proteomes" id="UP000195981">
    <property type="component" value="Unassembled WGS sequence"/>
</dbReference>
<proteinExistence type="predicted"/>
<organism evidence="1 2">
    <name type="scientific">Brachybacterium nesterenkovii</name>
    <dbReference type="NCBI Taxonomy" id="47847"/>
    <lineage>
        <taxon>Bacteria</taxon>
        <taxon>Bacillati</taxon>
        <taxon>Actinomycetota</taxon>
        <taxon>Actinomycetes</taxon>
        <taxon>Micrococcales</taxon>
        <taxon>Dermabacteraceae</taxon>
        <taxon>Brachybacterium</taxon>
    </lineage>
</organism>
<gene>
    <name evidence="1" type="ORF">FM110_09550</name>
</gene>
<evidence type="ECO:0008006" key="3">
    <source>
        <dbReference type="Google" id="ProtNLM"/>
    </source>
</evidence>
<reference evidence="1 2" key="1">
    <citation type="submission" date="2017-02" db="EMBL/GenBank/DDBJ databases">
        <authorList>
            <person name="Peterson S.W."/>
        </authorList>
    </citation>
    <scope>NUCLEOTIDE SEQUENCE [LARGE SCALE GENOMIC DNA]</scope>
    <source>
        <strain evidence="1 2">CIP104813</strain>
    </source>
</reference>
<protein>
    <recommendedName>
        <fullName evidence="3">Aminoglycoside phosphotransferase domain-containing protein</fullName>
    </recommendedName>
</protein>
<sequence>MLNRHADTLDEVTVPRLVELDLWAKNSMIRDGRIVAVFDHERAIYGDPLIEAGLTGLDFPFFGDPSDFMAGFGITELTESERTRRCLYSLYLAVIIVVENSYRTGADPGIAVFGREQLDVIMRALGAA</sequence>
<evidence type="ECO:0000313" key="2">
    <source>
        <dbReference type="Proteomes" id="UP000195981"/>
    </source>
</evidence>
<dbReference type="EMBL" id="FWFG01000082">
    <property type="protein sequence ID" value="SLM93238.1"/>
    <property type="molecule type" value="Genomic_DNA"/>
</dbReference>
<name>A0A1X6X399_9MICO</name>
<dbReference type="Gene3D" id="3.90.1200.10">
    <property type="match status" value="1"/>
</dbReference>
<dbReference type="SUPFAM" id="SSF56112">
    <property type="entry name" value="Protein kinase-like (PK-like)"/>
    <property type="match status" value="1"/>
</dbReference>
<evidence type="ECO:0000313" key="1">
    <source>
        <dbReference type="EMBL" id="SLM93238.1"/>
    </source>
</evidence>
<dbReference type="AlphaFoldDB" id="A0A1X6X399"/>
<dbReference type="InterPro" id="IPR011009">
    <property type="entry name" value="Kinase-like_dom_sf"/>
</dbReference>
<accession>A0A1X6X399</accession>
<keyword evidence="2" id="KW-1185">Reference proteome</keyword>